<gene>
    <name evidence="3" type="ORF">FAM09_04570</name>
</gene>
<feature type="signal peptide" evidence="1">
    <location>
        <begin position="1"/>
        <end position="23"/>
    </location>
</feature>
<dbReference type="AlphaFoldDB" id="A0A4S8I062"/>
<dbReference type="Proteomes" id="UP000306918">
    <property type="component" value="Unassembled WGS sequence"/>
</dbReference>
<dbReference type="EMBL" id="STFF01000001">
    <property type="protein sequence ID" value="THU41387.1"/>
    <property type="molecule type" value="Genomic_DNA"/>
</dbReference>
<dbReference type="RefSeq" id="WP_136575877.1">
    <property type="nucleotide sequence ID" value="NZ_STFF01000001.1"/>
</dbReference>
<organism evidence="3 4">
    <name type="scientific">Niastella caeni</name>
    <dbReference type="NCBI Taxonomy" id="2569763"/>
    <lineage>
        <taxon>Bacteria</taxon>
        <taxon>Pseudomonadati</taxon>
        <taxon>Bacteroidota</taxon>
        <taxon>Chitinophagia</taxon>
        <taxon>Chitinophagales</taxon>
        <taxon>Chitinophagaceae</taxon>
        <taxon>Niastella</taxon>
    </lineage>
</organism>
<comment type="caution">
    <text evidence="3">The sequence shown here is derived from an EMBL/GenBank/DDBJ whole genome shotgun (WGS) entry which is preliminary data.</text>
</comment>
<evidence type="ECO:0000313" key="4">
    <source>
        <dbReference type="Proteomes" id="UP000306918"/>
    </source>
</evidence>
<feature type="domain" description="Secretion system C-terminal sorting" evidence="2">
    <location>
        <begin position="583"/>
        <end position="657"/>
    </location>
</feature>
<keyword evidence="1" id="KW-0732">Signal</keyword>
<sequence>MKIRISERLPFLLLLASTSWVQAQVTSPIIKAKFGVDADVQNNWFNNGAYTIENNDDWYYRNGSSSSSVFVIDTTGAGTITAQYASGIGLTTPFYRKMRYPAYTQLDGTKTLIDAVFVRDYHDIDTTVFASGSNKNGMSPADWTCPDAQGVPNKNDILDAFIHIRREGPTLSIADTLWMFGGLVLEATNGNRYFDFELYQTDIFYTRSTRSFTGYGPDAGHTSWKFDASGNVTQAGDIIFSADYGSSTLSSIEARIWIDEASMAITPVAFDWTGSFEGADNAAQYGYAGIQPKTGDPFYFGTANATTTWAGPFKLVRANNAVLTSYQANQFMEFGVNLTVLGLNPQTLMGVTACGIPFSKVLIKTRASTSFNAELKDFIGPFDLFLPPRATAAADIPMYCGTTGISEIEVTNPYATSYYSWTTTDGHIIGATNGTSVTVDQAGTYVVTQSLDNGCPAFSTDTVVIAYDPNCTVLSNNEVSFKGAFKNSLVQLDWSVTNNQDIKYFTIERSIDGIHFTLADTVNNQGITPGYVTYTTTDNANSLRSSYVYYRIKISVRNGSVQYSKVIRVAITAGNEYNITLQPNPVRDHLRINIHSDADRDVDVLVYNVTGQLVRSMNTRAKKGDDAITLTDFRGWAKGVYTVKVLSGKHVYVDRMVLVK</sequence>
<dbReference type="NCBIfam" id="TIGR04183">
    <property type="entry name" value="Por_Secre_tail"/>
    <property type="match status" value="1"/>
</dbReference>
<protein>
    <submittedName>
        <fullName evidence="3">T9SS type A sorting domain-containing protein</fullName>
    </submittedName>
</protein>
<evidence type="ECO:0000259" key="2">
    <source>
        <dbReference type="Pfam" id="PF18962"/>
    </source>
</evidence>
<evidence type="ECO:0000313" key="3">
    <source>
        <dbReference type="EMBL" id="THU41387.1"/>
    </source>
</evidence>
<reference evidence="3 4" key="1">
    <citation type="submission" date="2019-04" db="EMBL/GenBank/DDBJ databases">
        <title>Niastella caeni sp. nov., isolated from activated sludge.</title>
        <authorList>
            <person name="Sheng M."/>
        </authorList>
    </citation>
    <scope>NUCLEOTIDE SEQUENCE [LARGE SCALE GENOMIC DNA]</scope>
    <source>
        <strain evidence="3 4">HX-2-15</strain>
    </source>
</reference>
<dbReference type="OrthoDB" id="599464at2"/>
<feature type="chain" id="PRO_5020539970" evidence="1">
    <location>
        <begin position="24"/>
        <end position="660"/>
    </location>
</feature>
<proteinExistence type="predicted"/>
<keyword evidence="4" id="KW-1185">Reference proteome</keyword>
<dbReference type="Pfam" id="PF18962">
    <property type="entry name" value="Por_Secre_tail"/>
    <property type="match status" value="1"/>
</dbReference>
<accession>A0A4S8I062</accession>
<dbReference type="InterPro" id="IPR026444">
    <property type="entry name" value="Secre_tail"/>
</dbReference>
<name>A0A4S8I062_9BACT</name>
<evidence type="ECO:0000256" key="1">
    <source>
        <dbReference type="SAM" id="SignalP"/>
    </source>
</evidence>